<protein>
    <submittedName>
        <fullName evidence="2">Uncharacterized protein</fullName>
    </submittedName>
</protein>
<reference evidence="2" key="1">
    <citation type="submission" date="2022-11" db="UniProtKB">
        <authorList>
            <consortium name="WormBaseParasite"/>
        </authorList>
    </citation>
    <scope>IDENTIFICATION</scope>
</reference>
<keyword evidence="1" id="KW-1185">Reference proteome</keyword>
<evidence type="ECO:0000313" key="1">
    <source>
        <dbReference type="Proteomes" id="UP000887578"/>
    </source>
</evidence>
<dbReference type="WBParaSite" id="PDA_v2.g18306.t1">
    <property type="protein sequence ID" value="PDA_v2.g18306.t1"/>
    <property type="gene ID" value="PDA_v2.g18306"/>
</dbReference>
<proteinExistence type="predicted"/>
<organism evidence="1 2">
    <name type="scientific">Panagrolaimus davidi</name>
    <dbReference type="NCBI Taxonomy" id="227884"/>
    <lineage>
        <taxon>Eukaryota</taxon>
        <taxon>Metazoa</taxon>
        <taxon>Ecdysozoa</taxon>
        <taxon>Nematoda</taxon>
        <taxon>Chromadorea</taxon>
        <taxon>Rhabditida</taxon>
        <taxon>Tylenchina</taxon>
        <taxon>Panagrolaimomorpha</taxon>
        <taxon>Panagrolaimoidea</taxon>
        <taxon>Panagrolaimidae</taxon>
        <taxon>Panagrolaimus</taxon>
    </lineage>
</organism>
<evidence type="ECO:0000313" key="2">
    <source>
        <dbReference type="WBParaSite" id="PDA_v2.g18306.t1"/>
    </source>
</evidence>
<dbReference type="Proteomes" id="UP000887578">
    <property type="component" value="Unplaced"/>
</dbReference>
<dbReference type="AlphaFoldDB" id="A0A914PIU6"/>
<name>A0A914PIU6_9BILA</name>
<accession>A0A914PIU6</accession>
<sequence>MKCKRKIIQNVTCPYKISYILIPNFQLRNLSNDSIKIMQNNETLAVITPETKVTEHFIINSKDTNITVELETDSNLFGIYPTPSSKFSIVSFPELKTEVNHLSLTKFSYTVEIAFVKNTAKLITVIAPKEYTLEMFMAENIYFKDETANIIREFFVYESNSTKNLIFS</sequence>